<proteinExistence type="inferred from homology"/>
<dbReference type="PANTHER" id="PTHR12994:SF17">
    <property type="entry name" value="LD30995P"/>
    <property type="match status" value="1"/>
</dbReference>
<organism evidence="3">
    <name type="scientific">Thrips palmi</name>
    <name type="common">Melon thrips</name>
    <dbReference type="NCBI Taxonomy" id="161013"/>
    <lineage>
        <taxon>Eukaryota</taxon>
        <taxon>Metazoa</taxon>
        <taxon>Ecdysozoa</taxon>
        <taxon>Arthropoda</taxon>
        <taxon>Hexapoda</taxon>
        <taxon>Insecta</taxon>
        <taxon>Pterygota</taxon>
        <taxon>Neoptera</taxon>
        <taxon>Paraneoptera</taxon>
        <taxon>Thysanoptera</taxon>
        <taxon>Terebrantia</taxon>
        <taxon>Thripoidea</taxon>
        <taxon>Thripidae</taxon>
        <taxon>Thrips</taxon>
    </lineage>
</organism>
<accession>A0A6P8YM35</accession>
<evidence type="ECO:0000313" key="2">
    <source>
        <dbReference type="Proteomes" id="UP000515158"/>
    </source>
</evidence>
<dbReference type="AlphaFoldDB" id="A0A6P8YM35"/>
<reference evidence="3" key="1">
    <citation type="submission" date="2025-08" db="UniProtKB">
        <authorList>
            <consortium name="RefSeq"/>
        </authorList>
    </citation>
    <scope>IDENTIFICATION</scope>
    <source>
        <tissue evidence="3">Total insect</tissue>
    </source>
</reference>
<evidence type="ECO:0000313" key="3">
    <source>
        <dbReference type="RefSeq" id="XP_034237896.1"/>
    </source>
</evidence>
<dbReference type="GO" id="GO:0070004">
    <property type="term" value="F:cysteine-type exopeptidase activity"/>
    <property type="evidence" value="ECO:0007669"/>
    <property type="project" value="InterPro"/>
</dbReference>
<dbReference type="GO" id="GO:0006508">
    <property type="term" value="P:proteolysis"/>
    <property type="evidence" value="ECO:0007669"/>
    <property type="project" value="InterPro"/>
</dbReference>
<dbReference type="GO" id="GO:0016805">
    <property type="term" value="F:dipeptidase activity"/>
    <property type="evidence" value="ECO:0007669"/>
    <property type="project" value="InterPro"/>
</dbReference>
<dbReference type="OrthoDB" id="5175656at2759"/>
<dbReference type="InterPro" id="IPR005322">
    <property type="entry name" value="Peptidase_C69"/>
</dbReference>
<dbReference type="PANTHER" id="PTHR12994">
    <property type="entry name" value="SECERNIN"/>
    <property type="match status" value="1"/>
</dbReference>
<name>A0A6P8YM35_THRPL</name>
<dbReference type="Pfam" id="PF03577">
    <property type="entry name" value="Peptidase_C69"/>
    <property type="match status" value="1"/>
</dbReference>
<dbReference type="Gene3D" id="3.60.60.10">
    <property type="entry name" value="Penicillin V Acylase, Chain A"/>
    <property type="match status" value="1"/>
</dbReference>
<protein>
    <submittedName>
        <fullName evidence="3">Secernin-2 isoform X2</fullName>
    </submittedName>
</protein>
<evidence type="ECO:0000256" key="1">
    <source>
        <dbReference type="ARBA" id="ARBA00005705"/>
    </source>
</evidence>
<gene>
    <name evidence="3" type="primary">LOC117643250</name>
</gene>
<dbReference type="GeneID" id="117643250"/>
<dbReference type="Proteomes" id="UP000515158">
    <property type="component" value="Unplaced"/>
</dbReference>
<sequence length="416" mass="46301">MEEINPSSCDTFVVLPPLTSHQGVVFGKNSDRPNGEVQELVYLKGQDFPTGAKVSCTYIEIDQVSKTFPVILSKPAWMWGAEMGANDQGVCIGNEAVWSNYKSGDEKQERLLGMDLVRLGLERGGSADEAVTIITQLLEEHGQGGPCSDINPRMFYHNSYLIADRKEAWVLETVGKLWAAERVESGFRNISNALTIGTKMDRKCSNLLDVAKSEGLWDGMSTFNFKKVFGDGDIPSREKMGCELLQRMTRNNSFTGRDMMSILRNEDSGICMGYDCGFVSTGSQVSVLSPVDSAKPSCHWFTGTPDPSISVYKPFVFTPNVQISHLTISPVPDPDPAKIIPRFSTTVDRSHQLYKFHQTATSKPNREEIIAKLRSMEEGCLSEVQAFIDKFEAGQPLTEMDELLKDIVETEIKFYK</sequence>
<dbReference type="RefSeq" id="XP_034237896.1">
    <property type="nucleotide sequence ID" value="XM_034382005.1"/>
</dbReference>
<keyword evidence="2" id="KW-1185">Reference proteome</keyword>
<comment type="similarity">
    <text evidence="1">Belongs to the peptidase C69 family. Secernin subfamily.</text>
</comment>